<evidence type="ECO:0000256" key="6">
    <source>
        <dbReference type="ARBA" id="ARBA00022640"/>
    </source>
</evidence>
<organism evidence="9 10">
    <name type="scientific">Triparma laevis f. longispina</name>
    <dbReference type="NCBI Taxonomy" id="1714387"/>
    <lineage>
        <taxon>Eukaryota</taxon>
        <taxon>Sar</taxon>
        <taxon>Stramenopiles</taxon>
        <taxon>Ochrophyta</taxon>
        <taxon>Bolidophyceae</taxon>
        <taxon>Parmales</taxon>
        <taxon>Triparmaceae</taxon>
        <taxon>Triparma</taxon>
    </lineage>
</organism>
<feature type="binding site" description="axial binding residue" evidence="7">
    <location>
        <position position="127"/>
    </location>
    <ligand>
        <name>chlorophyll b</name>
        <dbReference type="ChEBI" id="CHEBI:61721"/>
        <label>1</label>
    </ligand>
    <ligandPart>
        <name>Mg</name>
        <dbReference type="ChEBI" id="CHEBI:25107"/>
    </ligandPart>
</feature>
<keyword evidence="10" id="KW-1185">Reference proteome</keyword>
<dbReference type="Pfam" id="PF00504">
    <property type="entry name" value="Chloroa_b-bind"/>
    <property type="match status" value="1"/>
</dbReference>
<evidence type="ECO:0000256" key="8">
    <source>
        <dbReference type="SAM" id="SignalP"/>
    </source>
</evidence>
<keyword evidence="4" id="KW-0150">Chloroplast</keyword>
<comment type="function">
    <text evidence="1">The light-harvesting complex (LHC) functions as a light receptor, it captures and delivers excitation energy to photosystems with which it is closely associated. Energy is transferred from the carotenoid and chlorophyll C (or B) to chlorophyll A and the photosynthetic reaction centers where it is used to synthesize ATP and reducing power.</text>
</comment>
<dbReference type="InterPro" id="IPR022796">
    <property type="entry name" value="Chloroa_b-bind"/>
</dbReference>
<evidence type="ECO:0000256" key="1">
    <source>
        <dbReference type="ARBA" id="ARBA00004022"/>
    </source>
</evidence>
<feature type="binding site" description="axial binding residue" evidence="7">
    <location>
        <position position="193"/>
    </location>
    <ligand>
        <name>chlorophyll b</name>
        <dbReference type="ChEBI" id="CHEBI:61721"/>
        <label>1</label>
    </ligand>
    <ligandPart>
        <name>Mg</name>
        <dbReference type="ChEBI" id="CHEBI:25107"/>
    </ligandPart>
</feature>
<feature type="signal peptide" evidence="8">
    <location>
        <begin position="1"/>
        <end position="16"/>
    </location>
</feature>
<keyword evidence="7" id="KW-0157">Chromophore</keyword>
<keyword evidence="8" id="KW-0732">Signal</keyword>
<dbReference type="GO" id="GO:0016020">
    <property type="term" value="C:membrane"/>
    <property type="evidence" value="ECO:0007669"/>
    <property type="project" value="InterPro"/>
</dbReference>
<evidence type="ECO:0000313" key="9">
    <source>
        <dbReference type="EMBL" id="GMH73746.1"/>
    </source>
</evidence>
<dbReference type="OrthoDB" id="423598at2759"/>
<keyword evidence="5" id="KW-0602">Photosynthesis</keyword>
<keyword evidence="6" id="KW-0934">Plastid</keyword>
<evidence type="ECO:0000313" key="10">
    <source>
        <dbReference type="Proteomes" id="UP001165122"/>
    </source>
</evidence>
<dbReference type="Gene3D" id="1.10.3460.10">
    <property type="entry name" value="Chlorophyll a/b binding protein domain"/>
    <property type="match status" value="1"/>
</dbReference>
<keyword evidence="7" id="KW-0148">Chlorophyll</keyword>
<dbReference type="GO" id="GO:0016168">
    <property type="term" value="F:chlorophyll binding"/>
    <property type="evidence" value="ECO:0007669"/>
    <property type="project" value="UniProtKB-KW"/>
</dbReference>
<dbReference type="Proteomes" id="UP001165122">
    <property type="component" value="Unassembled WGS sequence"/>
</dbReference>
<sequence length="281" mass="29731">MKFVAALVCLLATANAYTAPLMATKVLKSKTKPVAKKVAKAGKAAPRSSGGSSVGAAAWANAGPSTALPFATSPATLDGSMLGDVGFDPFGFSTTPVGPWFLGNTIPSQGVIGDLEWYREAEIIHGRIAQIAVLGFLGPELFGTLPGNDWTGADAYSNTNPLEAFSQVPGLALTQIFLFMSFLEIRRLNIIKEEGRNFQPGDLRIGQGANRWNPFGLNYSPAEYEEKRLQELKHCRLAMIGVFGLAAQANASGMGVLEQLGGGLAIPNYVSKAGYFFPDGI</sequence>
<evidence type="ECO:0000256" key="3">
    <source>
        <dbReference type="ARBA" id="ARBA00005933"/>
    </source>
</evidence>
<feature type="binding site" evidence="7">
    <location>
        <position position="125"/>
    </location>
    <ligand>
        <name>chlorophyll a</name>
        <dbReference type="ChEBI" id="CHEBI:58416"/>
        <label>1</label>
    </ligand>
</feature>
<comment type="similarity">
    <text evidence="3">Belongs to the fucoxanthin chlorophyll protein family.</text>
</comment>
<comment type="caution">
    <text evidence="9">The sequence shown here is derived from an EMBL/GenBank/DDBJ whole genome shotgun (WGS) entry which is preliminary data.</text>
</comment>
<dbReference type="SUPFAM" id="SSF103511">
    <property type="entry name" value="Chlorophyll a-b binding protein"/>
    <property type="match status" value="1"/>
</dbReference>
<evidence type="ECO:0008006" key="11">
    <source>
        <dbReference type="Google" id="ProtNLM"/>
    </source>
</evidence>
<dbReference type="InterPro" id="IPR001344">
    <property type="entry name" value="Chloro_AB-bd_pln"/>
</dbReference>
<gene>
    <name evidence="9" type="ORF">TrLO_g14531</name>
</gene>
<protein>
    <recommendedName>
        <fullName evidence="11">Chlorophyll a-b binding protein, chloroplastic</fullName>
    </recommendedName>
</protein>
<evidence type="ECO:0000256" key="5">
    <source>
        <dbReference type="ARBA" id="ARBA00022531"/>
    </source>
</evidence>
<feature type="binding site" evidence="7">
    <location>
        <position position="122"/>
    </location>
    <ligand>
        <name>chlorophyll a</name>
        <dbReference type="ChEBI" id="CHEBI:58416"/>
        <label>1</label>
    </ligand>
</feature>
<name>A0A9W7AJ02_9STRA</name>
<dbReference type="EMBL" id="BRXW01000680">
    <property type="protein sequence ID" value="GMH73746.1"/>
    <property type="molecule type" value="Genomic_DNA"/>
</dbReference>
<feature type="binding site" evidence="7">
    <location>
        <position position="93"/>
    </location>
    <ligand>
        <name>chlorophyll a</name>
        <dbReference type="ChEBI" id="CHEBI:58416"/>
        <label>1</label>
    </ligand>
</feature>
<evidence type="ECO:0000256" key="7">
    <source>
        <dbReference type="PIRSR" id="PIRSR601344-1"/>
    </source>
</evidence>
<evidence type="ECO:0000256" key="2">
    <source>
        <dbReference type="ARBA" id="ARBA00004229"/>
    </source>
</evidence>
<feature type="binding site" evidence="7">
    <location>
        <position position="231"/>
    </location>
    <ligand>
        <name>chlorophyll a</name>
        <dbReference type="ChEBI" id="CHEBI:58416"/>
        <label>1</label>
    </ligand>
</feature>
<reference evidence="10" key="1">
    <citation type="journal article" date="2023" name="Commun. Biol.">
        <title>Genome analysis of Parmales, the sister group of diatoms, reveals the evolutionary specialization of diatoms from phago-mixotrophs to photoautotrophs.</title>
        <authorList>
            <person name="Ban H."/>
            <person name="Sato S."/>
            <person name="Yoshikawa S."/>
            <person name="Yamada K."/>
            <person name="Nakamura Y."/>
            <person name="Ichinomiya M."/>
            <person name="Sato N."/>
            <person name="Blanc-Mathieu R."/>
            <person name="Endo H."/>
            <person name="Kuwata A."/>
            <person name="Ogata H."/>
        </authorList>
    </citation>
    <scope>NUCLEOTIDE SEQUENCE [LARGE SCALE GENOMIC DNA]</scope>
    <source>
        <strain evidence="10">NIES 3700</strain>
    </source>
</reference>
<accession>A0A9W7AJ02</accession>
<evidence type="ECO:0000256" key="4">
    <source>
        <dbReference type="ARBA" id="ARBA00022528"/>
    </source>
</evidence>
<dbReference type="GO" id="GO:0009507">
    <property type="term" value="C:chloroplast"/>
    <property type="evidence" value="ECO:0007669"/>
    <property type="project" value="UniProtKB-SubCell"/>
</dbReference>
<proteinExistence type="inferred from homology"/>
<feature type="binding site" evidence="7">
    <location>
        <position position="248"/>
    </location>
    <ligand>
        <name>chlorophyll a</name>
        <dbReference type="ChEBI" id="CHEBI:58416"/>
        <label>1</label>
    </ligand>
</feature>
<comment type="subcellular location">
    <subcellularLocation>
        <location evidence="2">Plastid</location>
        <location evidence="2">Chloroplast</location>
    </subcellularLocation>
</comment>
<dbReference type="GO" id="GO:0009765">
    <property type="term" value="P:photosynthesis, light harvesting"/>
    <property type="evidence" value="ECO:0007669"/>
    <property type="project" value="InterPro"/>
</dbReference>
<dbReference type="PANTHER" id="PTHR21649">
    <property type="entry name" value="CHLOROPHYLL A/B BINDING PROTEIN"/>
    <property type="match status" value="1"/>
</dbReference>
<feature type="chain" id="PRO_5040817883" description="Chlorophyll a-b binding protein, chloroplastic" evidence="8">
    <location>
        <begin position="17"/>
        <end position="281"/>
    </location>
</feature>
<feature type="binding site" evidence="7">
    <location>
        <position position="236"/>
    </location>
    <ligand>
        <name>chlorophyll a</name>
        <dbReference type="ChEBI" id="CHEBI:58416"/>
        <label>1</label>
    </ligand>
</feature>
<dbReference type="AlphaFoldDB" id="A0A9W7AJ02"/>